<evidence type="ECO:0000313" key="2">
    <source>
        <dbReference type="EMBL" id="MCZ0729135.1"/>
    </source>
</evidence>
<dbReference type="RefSeq" id="WP_268786326.1">
    <property type="nucleotide sequence ID" value="NZ_JAPQYE010000005.1"/>
</dbReference>
<dbReference type="GO" id="GO:0005524">
    <property type="term" value="F:ATP binding"/>
    <property type="evidence" value="ECO:0007669"/>
    <property type="project" value="UniProtKB-KW"/>
</dbReference>
<keyword evidence="1" id="KW-0812">Transmembrane</keyword>
<dbReference type="InterPro" id="IPR036890">
    <property type="entry name" value="HATPase_C_sf"/>
</dbReference>
<feature type="transmembrane region" description="Helical" evidence="1">
    <location>
        <begin position="393"/>
        <end position="409"/>
    </location>
</feature>
<feature type="transmembrane region" description="Helical" evidence="1">
    <location>
        <begin position="73"/>
        <end position="93"/>
    </location>
</feature>
<accession>A0ABT4HG45</accession>
<keyword evidence="2" id="KW-0067">ATP-binding</keyword>
<reference evidence="2" key="1">
    <citation type="submission" date="2022-12" db="EMBL/GenBank/DDBJ databases">
        <title>Whole genome sequence of Mycolicibacterium iranicum strain SBH312.</title>
        <authorList>
            <person name="Jani J."/>
            <person name="Arifin Mustapha Z."/>
            <person name="Ahmed K."/>
            <person name="Kai Ling C."/>
        </authorList>
    </citation>
    <scope>NUCLEOTIDE SEQUENCE</scope>
    <source>
        <strain evidence="2">SBH312</strain>
    </source>
</reference>
<evidence type="ECO:0000313" key="3">
    <source>
        <dbReference type="Proteomes" id="UP001084650"/>
    </source>
</evidence>
<keyword evidence="1" id="KW-0472">Membrane</keyword>
<keyword evidence="2" id="KW-0547">Nucleotide-binding</keyword>
<keyword evidence="3" id="KW-1185">Reference proteome</keyword>
<feature type="transmembrane region" description="Helical" evidence="1">
    <location>
        <begin position="17"/>
        <end position="37"/>
    </location>
</feature>
<feature type="transmembrane region" description="Helical" evidence="1">
    <location>
        <begin position="415"/>
        <end position="433"/>
    </location>
</feature>
<keyword evidence="1" id="KW-1133">Transmembrane helix</keyword>
<gene>
    <name evidence="2" type="ORF">OY187_13860</name>
</gene>
<feature type="transmembrane region" description="Helical" evidence="1">
    <location>
        <begin position="438"/>
        <end position="457"/>
    </location>
</feature>
<feature type="transmembrane region" description="Helical" evidence="1">
    <location>
        <begin position="472"/>
        <end position="499"/>
    </location>
</feature>
<dbReference type="EMBL" id="JAPQYE010000005">
    <property type="protein sequence ID" value="MCZ0729135.1"/>
    <property type="molecule type" value="Genomic_DNA"/>
</dbReference>
<organism evidence="2 3">
    <name type="scientific">Mycolicibacterium iranicum</name>
    <name type="common">Mycobacterium iranicum</name>
    <dbReference type="NCBI Taxonomy" id="912594"/>
    <lineage>
        <taxon>Bacteria</taxon>
        <taxon>Bacillati</taxon>
        <taxon>Actinomycetota</taxon>
        <taxon>Actinomycetes</taxon>
        <taxon>Mycobacteriales</taxon>
        <taxon>Mycobacteriaceae</taxon>
        <taxon>Mycolicibacterium</taxon>
    </lineage>
</organism>
<dbReference type="Proteomes" id="UP001084650">
    <property type="component" value="Unassembled WGS sequence"/>
</dbReference>
<sequence>MATFGGPAARLQLMNRAAMVGLLMRCTVNLGVSLIALADPNSLVLPSGRWLLGTLAAWSLYRLLTRSQGTGWLAIDYAAALVVCLAIPVLAPATDFYASNSAPQAIAGTAVISISVSVSMLAAVPMAVGIAVAYAVGAATVIGWENLTSVTALYYFAVQCATASIIRLMLLHVAGAIDRARRDRAEAEVAERVTDAVRDYEHEQLALLHDTAASTLLMVGQGTDLPPGRLAAQARRDLHLLNASSWEAPPPRVELVAALRDCATHLTTPVLFEGRDELWLPGKTAHPVIAASREAMNNVERHARASLLRVTVSDTSVLLSDDGIGFDPDKRRDGHGIDDSILGRMLRADGEARVSAEPGVGTAIELRWTSAQSEPQTPSVDPDRLIERTRARYGLALTVYALVNLAITVQPADAALGLLAAVATLAAVPGILWQRYTFALPAACAVLVVAIAQPALLPLDALLGYQHWAQGAIGWCLVPLMLAVPTRIGAAVVIGYWVLNSAVIVTRDPSSSILVNVGLGSASILGVQLFALMFNGLMREAAEVVESENAARQRLLTRDRISQALRGEYQRRYATIVANVVPLLDELTRGERLDSALQLRARAECRRLRTLFDQATIFDHPLMQRIRPLIDRAEARQVDVVIDVDGALPDVADADINRLVAILSDVLDLCASSARIVVTRTDDRVEISAVVDTHDDDCSVAWDGAEVVAAGRELWCVISPPS</sequence>
<protein>
    <submittedName>
        <fullName evidence="2">ATP-binding protein</fullName>
    </submittedName>
</protein>
<comment type="caution">
    <text evidence="2">The sequence shown here is derived from an EMBL/GenBank/DDBJ whole genome shotgun (WGS) entry which is preliminary data.</text>
</comment>
<evidence type="ECO:0000256" key="1">
    <source>
        <dbReference type="SAM" id="Phobius"/>
    </source>
</evidence>
<feature type="transmembrane region" description="Helical" evidence="1">
    <location>
        <begin position="153"/>
        <end position="174"/>
    </location>
</feature>
<feature type="transmembrane region" description="Helical" evidence="1">
    <location>
        <begin position="511"/>
        <end position="534"/>
    </location>
</feature>
<name>A0ABT4HG45_MYCIR</name>
<dbReference type="Gene3D" id="3.30.565.10">
    <property type="entry name" value="Histidine kinase-like ATPase, C-terminal domain"/>
    <property type="match status" value="1"/>
</dbReference>
<proteinExistence type="predicted"/>
<dbReference type="SUPFAM" id="SSF55874">
    <property type="entry name" value="ATPase domain of HSP90 chaperone/DNA topoisomerase II/histidine kinase"/>
    <property type="match status" value="1"/>
</dbReference>